<dbReference type="CDD" id="cd05403">
    <property type="entry name" value="NT_KNTase_like"/>
    <property type="match status" value="1"/>
</dbReference>
<dbReference type="Pfam" id="PF18765">
    <property type="entry name" value="Polbeta"/>
    <property type="match status" value="1"/>
</dbReference>
<feature type="domain" description="Polymerase beta nucleotidyltransferase" evidence="1">
    <location>
        <begin position="12"/>
        <end position="98"/>
    </location>
</feature>
<dbReference type="GeneID" id="66488349"/>
<evidence type="ECO:0000259" key="1">
    <source>
        <dbReference type="Pfam" id="PF18765"/>
    </source>
</evidence>
<organism evidence="2 3">
    <name type="scientific">Brachyspira hampsonii 30446</name>
    <dbReference type="NCBI Taxonomy" id="1289135"/>
    <lineage>
        <taxon>Bacteria</taxon>
        <taxon>Pseudomonadati</taxon>
        <taxon>Spirochaetota</taxon>
        <taxon>Spirochaetia</taxon>
        <taxon>Brachyspirales</taxon>
        <taxon>Brachyspiraceae</taxon>
        <taxon>Brachyspira</taxon>
    </lineage>
</organism>
<comment type="caution">
    <text evidence="2">The sequence shown here is derived from an EMBL/GenBank/DDBJ whole genome shotgun (WGS) entry which is preliminary data.</text>
</comment>
<dbReference type="InterPro" id="IPR043519">
    <property type="entry name" value="NT_sf"/>
</dbReference>
<dbReference type="AlphaFoldDB" id="A0A2U4FB14"/>
<evidence type="ECO:0000313" key="3">
    <source>
        <dbReference type="Proteomes" id="UP000011663"/>
    </source>
</evidence>
<dbReference type="Gene3D" id="3.30.460.10">
    <property type="entry name" value="Beta Polymerase, domain 2"/>
    <property type="match status" value="1"/>
</dbReference>
<proteinExistence type="predicted"/>
<dbReference type="OrthoDB" id="9808659at2"/>
<dbReference type="InterPro" id="IPR041633">
    <property type="entry name" value="Polbeta"/>
</dbReference>
<reference evidence="2 3" key="1">
    <citation type="submission" date="2012-07" db="EMBL/GenBank/DDBJ databases">
        <title>Genome sequence of Brachyspira sp. 30446, isolated from a pig with mucohaemorrhagic colitis.</title>
        <authorList>
            <person name="Rubin J.E."/>
            <person name="Fernando C."/>
            <person name="Harding J.C.S."/>
            <person name="Hill J.E."/>
        </authorList>
    </citation>
    <scope>NUCLEOTIDE SEQUENCE [LARGE SCALE GENOMIC DNA]</scope>
    <source>
        <strain evidence="2 3">30446</strain>
    </source>
</reference>
<dbReference type="STRING" id="1289135.A966_09676"/>
<accession>A0A2U4FB14</accession>
<sequence length="100" mass="11651">MINLTENEIQIIKYILKKHIKYGKVYLFGSRVKGTNKKFSDIDIVIDINAKLSLNEISRIKDDFEESDLIYSADIIDYNAIEDSFKSIIDNEKVLIYETI</sequence>
<name>A0A2U4FB14_9SPIR</name>
<dbReference type="RefSeq" id="WP_008724822.1">
    <property type="nucleotide sequence ID" value="NZ_JH994111.1"/>
</dbReference>
<dbReference type="SUPFAM" id="SSF81301">
    <property type="entry name" value="Nucleotidyltransferase"/>
    <property type="match status" value="1"/>
</dbReference>
<evidence type="ECO:0000313" key="2">
    <source>
        <dbReference type="EMBL" id="EKV56574.1"/>
    </source>
</evidence>
<gene>
    <name evidence="2" type="ORF">A966_09676</name>
</gene>
<dbReference type="Proteomes" id="UP000011663">
    <property type="component" value="Unassembled WGS sequence"/>
</dbReference>
<dbReference type="EMBL" id="ALNZ01000029">
    <property type="protein sequence ID" value="EKV56574.1"/>
    <property type="molecule type" value="Genomic_DNA"/>
</dbReference>
<protein>
    <submittedName>
        <fullName evidence="2">DNA polymerase beta domain-containing protein region</fullName>
    </submittedName>
</protein>